<accession>A0A7S2E7K2</accession>
<gene>
    <name evidence="2" type="ORF">DBRI1063_LOCUS5676</name>
</gene>
<evidence type="ECO:0000313" key="2">
    <source>
        <dbReference type="EMBL" id="CAD9319947.1"/>
    </source>
</evidence>
<dbReference type="SUPFAM" id="SSF140860">
    <property type="entry name" value="Pseudo ankyrin repeat-like"/>
    <property type="match status" value="1"/>
</dbReference>
<dbReference type="Pfam" id="PF00646">
    <property type="entry name" value="F-box"/>
    <property type="match status" value="1"/>
</dbReference>
<evidence type="ECO:0000259" key="1">
    <source>
        <dbReference type="PROSITE" id="PS50181"/>
    </source>
</evidence>
<dbReference type="AlphaFoldDB" id="A0A7S2E7K2"/>
<reference evidence="2" key="1">
    <citation type="submission" date="2021-01" db="EMBL/GenBank/DDBJ databases">
        <authorList>
            <person name="Corre E."/>
            <person name="Pelletier E."/>
            <person name="Niang G."/>
            <person name="Scheremetjew M."/>
            <person name="Finn R."/>
            <person name="Kale V."/>
            <person name="Holt S."/>
            <person name="Cochrane G."/>
            <person name="Meng A."/>
            <person name="Brown T."/>
            <person name="Cohen L."/>
        </authorList>
    </citation>
    <scope>NUCLEOTIDE SEQUENCE</scope>
    <source>
        <strain evidence="2">Pop2</strain>
    </source>
</reference>
<dbReference type="PROSITE" id="PS50181">
    <property type="entry name" value="FBOX"/>
    <property type="match status" value="1"/>
</dbReference>
<dbReference type="InterPro" id="IPR036047">
    <property type="entry name" value="F-box-like_dom_sf"/>
</dbReference>
<feature type="domain" description="F-box" evidence="1">
    <location>
        <begin position="17"/>
        <end position="68"/>
    </location>
</feature>
<dbReference type="InterPro" id="IPR001810">
    <property type="entry name" value="F-box_dom"/>
</dbReference>
<dbReference type="SUPFAM" id="SSF81383">
    <property type="entry name" value="F-box domain"/>
    <property type="match status" value="1"/>
</dbReference>
<name>A0A7S2E7K2_9STRA</name>
<sequence length="247" mass="28163">MSTVSTYVLSRQVKSDNPKMDCLPDAVLAEVLSFLQQEAFLPICHVSKRFRDSWFDMKIVPRAFFENINEIQSKGDECNVFTRKFINGRVPRSSSPLCDCDGKEANEVYLSNPLQDGNLFDPIHDKSRQHQSLRTSLLEYYISCGWNSPSRLQLVLHAAAARGDIKGMKYLIERGMCCLEDKDICTTAGGAGQLDLLLWLREEKKFPWDAAKVFRKALENSHHLVMTYVYLNSEENDLQSTAVGMPW</sequence>
<dbReference type="EMBL" id="HBGN01008842">
    <property type="protein sequence ID" value="CAD9319947.1"/>
    <property type="molecule type" value="Transcribed_RNA"/>
</dbReference>
<protein>
    <recommendedName>
        <fullName evidence="1">F-box domain-containing protein</fullName>
    </recommendedName>
</protein>
<organism evidence="2">
    <name type="scientific">Ditylum brightwellii</name>
    <dbReference type="NCBI Taxonomy" id="49249"/>
    <lineage>
        <taxon>Eukaryota</taxon>
        <taxon>Sar</taxon>
        <taxon>Stramenopiles</taxon>
        <taxon>Ochrophyta</taxon>
        <taxon>Bacillariophyta</taxon>
        <taxon>Mediophyceae</taxon>
        <taxon>Lithodesmiophycidae</taxon>
        <taxon>Lithodesmiales</taxon>
        <taxon>Lithodesmiaceae</taxon>
        <taxon>Ditylum</taxon>
    </lineage>
</organism>
<proteinExistence type="predicted"/>